<dbReference type="AlphaFoldDB" id="W4LEP6"/>
<evidence type="ECO:0000313" key="2">
    <source>
        <dbReference type="Proteomes" id="UP000019141"/>
    </source>
</evidence>
<protein>
    <recommendedName>
        <fullName evidence="3">HTH merR-type domain-containing protein</fullName>
    </recommendedName>
</protein>
<gene>
    <name evidence="1" type="ORF">ETSY1_26530</name>
</gene>
<accession>W4LEP6</accession>
<name>W4LEP6_ENTF1</name>
<keyword evidence="2" id="KW-1185">Reference proteome</keyword>
<dbReference type="EMBL" id="AZHW01000784">
    <property type="protein sequence ID" value="ETW96467.1"/>
    <property type="molecule type" value="Genomic_DNA"/>
</dbReference>
<proteinExistence type="predicted"/>
<dbReference type="HOGENOM" id="CLU_2631574_0_0_7"/>
<dbReference type="Proteomes" id="UP000019141">
    <property type="component" value="Unassembled WGS sequence"/>
</dbReference>
<organism evidence="1 2">
    <name type="scientific">Entotheonella factor</name>
    <dbReference type="NCBI Taxonomy" id="1429438"/>
    <lineage>
        <taxon>Bacteria</taxon>
        <taxon>Pseudomonadati</taxon>
        <taxon>Nitrospinota/Tectimicrobiota group</taxon>
        <taxon>Candidatus Tectimicrobiota</taxon>
        <taxon>Candidatus Entotheonellia</taxon>
        <taxon>Candidatus Entotheonellales</taxon>
        <taxon>Candidatus Entotheonellaceae</taxon>
        <taxon>Candidatus Entotheonella</taxon>
    </lineage>
</organism>
<evidence type="ECO:0008006" key="3">
    <source>
        <dbReference type="Google" id="ProtNLM"/>
    </source>
</evidence>
<sequence>MPYEIEGKTYYSIVEVSRLAGVPDETIIGWITGRLSLKGLSLDAVRDADSNQYFVSADAVRVLQHRNNFVSVDPSSL</sequence>
<comment type="caution">
    <text evidence="1">The sequence shown here is derived from an EMBL/GenBank/DDBJ whole genome shotgun (WGS) entry which is preliminary data.</text>
</comment>
<reference evidence="1 2" key="1">
    <citation type="journal article" date="2014" name="Nature">
        <title>An environmental bacterial taxon with a large and distinct metabolic repertoire.</title>
        <authorList>
            <person name="Wilson M.C."/>
            <person name="Mori T."/>
            <person name="Ruckert C."/>
            <person name="Uria A.R."/>
            <person name="Helf M.J."/>
            <person name="Takada K."/>
            <person name="Gernert C."/>
            <person name="Steffens U.A."/>
            <person name="Heycke N."/>
            <person name="Schmitt S."/>
            <person name="Rinke C."/>
            <person name="Helfrich E.J."/>
            <person name="Brachmann A.O."/>
            <person name="Gurgui C."/>
            <person name="Wakimoto T."/>
            <person name="Kracht M."/>
            <person name="Crusemann M."/>
            <person name="Hentschel U."/>
            <person name="Abe I."/>
            <person name="Matsunaga S."/>
            <person name="Kalinowski J."/>
            <person name="Takeyama H."/>
            <person name="Piel J."/>
        </authorList>
    </citation>
    <scope>NUCLEOTIDE SEQUENCE [LARGE SCALE GENOMIC DNA]</scope>
    <source>
        <strain evidence="2">TSY1</strain>
    </source>
</reference>
<evidence type="ECO:0000313" key="1">
    <source>
        <dbReference type="EMBL" id="ETW96467.1"/>
    </source>
</evidence>